<dbReference type="PROSITE" id="PS50531">
    <property type="entry name" value="HTH_IS21"/>
    <property type="match status" value="1"/>
</dbReference>
<dbReference type="EMBL" id="BMVW01000003">
    <property type="protein sequence ID" value="GGZ04348.1"/>
    <property type="molecule type" value="Genomic_DNA"/>
</dbReference>
<reference evidence="2" key="2">
    <citation type="submission" date="2020-09" db="EMBL/GenBank/DDBJ databases">
        <authorList>
            <person name="Sun Q."/>
            <person name="Ohkuma M."/>
        </authorList>
    </citation>
    <scope>NUCLEOTIDE SEQUENCE</scope>
    <source>
        <strain evidence="2">JCM 4815</strain>
    </source>
</reference>
<dbReference type="InterPro" id="IPR047951">
    <property type="entry name" value="Transpos_ISL3"/>
</dbReference>
<evidence type="ECO:0000313" key="2">
    <source>
        <dbReference type="EMBL" id="GGZ04348.1"/>
    </source>
</evidence>
<dbReference type="NCBIfam" id="NF033550">
    <property type="entry name" value="transpos_ISL3"/>
    <property type="match status" value="1"/>
</dbReference>
<evidence type="ECO:0000313" key="3">
    <source>
        <dbReference type="Proteomes" id="UP000622166"/>
    </source>
</evidence>
<evidence type="ECO:0000259" key="1">
    <source>
        <dbReference type="PROSITE" id="PS50531"/>
    </source>
</evidence>
<comment type="caution">
    <text evidence="2">The sequence shown here is derived from an EMBL/GenBank/DDBJ whole genome shotgun (WGS) entry which is preliminary data.</text>
</comment>
<dbReference type="Proteomes" id="UP000622166">
    <property type="component" value="Unassembled WGS sequence"/>
</dbReference>
<dbReference type="InterPro" id="IPR017894">
    <property type="entry name" value="HTH_IS21_transposase_type"/>
</dbReference>
<dbReference type="AlphaFoldDB" id="A0A918UFG5"/>
<dbReference type="PANTHER" id="PTHR33498">
    <property type="entry name" value="TRANSPOSASE FOR INSERTION SEQUENCE ELEMENT IS1557"/>
    <property type="match status" value="1"/>
</dbReference>
<gene>
    <name evidence="2" type="ORF">GCM10010365_24120</name>
</gene>
<protein>
    <submittedName>
        <fullName evidence="2">ISL3 family transposase</fullName>
    </submittedName>
</protein>
<name>A0A918UFG5_9ACTN</name>
<reference evidence="2" key="1">
    <citation type="journal article" date="2014" name="Int. J. Syst. Evol. Microbiol.">
        <title>Complete genome sequence of Corynebacterium casei LMG S-19264T (=DSM 44701T), isolated from a smear-ripened cheese.</title>
        <authorList>
            <consortium name="US DOE Joint Genome Institute (JGI-PGF)"/>
            <person name="Walter F."/>
            <person name="Albersmeier A."/>
            <person name="Kalinowski J."/>
            <person name="Ruckert C."/>
        </authorList>
    </citation>
    <scope>NUCLEOTIDE SEQUENCE</scope>
    <source>
        <strain evidence="2">JCM 4815</strain>
    </source>
</reference>
<sequence>MKAGPVAVRITAFTRDGARRACPECGRESGWVHSRYVRHVADEAVGGRPVVIDLSVRRLYCEDPVRPRATFVEQVDGLTERYQRRTPALGRIVEAVAVTLAGSAGARLLMVLHQTLSAAPVLNCLMHMPLPGRLTSVAAGIDEFTLLKGYRYATVITNADNGERIDVLPDRKAGTVTAWLREHPGVRVVCRDGSGSFAQATIDADPTIVQVGDRWHLWHGLAGTVLKEVGAHASCWGKFGPPLPDGKSAATTRERWRQVHDLLDQGVGLLACARRLGVSLITVKRYARHSEPDRMVRTPVYRACPVDPYRDHLRRRRTEEPAVPVTHLLAEIREQGYTGSANLLVRYINQGRVEADHAALSSRKVTGLLTCRPGHLSDDQRALHDQLTGACPEMTVLADRIRTFAELLVPHEDNAGKPTAWISRTRAADLPFLHSFANGLERDRAAVDAALTLPWHNGRTEGANTQIKFLKRLMYGRAGHRLLRQIVLLN</sequence>
<dbReference type="RefSeq" id="WP_189858083.1">
    <property type="nucleotide sequence ID" value="NZ_BMVW01000003.1"/>
</dbReference>
<keyword evidence="3" id="KW-1185">Reference proteome</keyword>
<feature type="domain" description="HTH IS21-type" evidence="1">
    <location>
        <begin position="254"/>
        <end position="317"/>
    </location>
</feature>
<dbReference type="Pfam" id="PF14690">
    <property type="entry name" value="Zn_ribbon_ISL3"/>
    <property type="match status" value="1"/>
</dbReference>
<dbReference type="InterPro" id="IPR029261">
    <property type="entry name" value="Transposase_Znf"/>
</dbReference>
<dbReference type="InterPro" id="IPR002560">
    <property type="entry name" value="Transposase_DDE"/>
</dbReference>
<dbReference type="PANTHER" id="PTHR33498:SF1">
    <property type="entry name" value="TRANSPOSASE FOR INSERTION SEQUENCE ELEMENT IS1557"/>
    <property type="match status" value="1"/>
</dbReference>
<accession>A0A918UFG5</accession>
<dbReference type="Pfam" id="PF01610">
    <property type="entry name" value="DDE_Tnp_ISL3"/>
    <property type="match status" value="2"/>
</dbReference>
<organism evidence="2 3">
    <name type="scientific">Streptomyces poonensis</name>
    <dbReference type="NCBI Taxonomy" id="68255"/>
    <lineage>
        <taxon>Bacteria</taxon>
        <taxon>Bacillati</taxon>
        <taxon>Actinomycetota</taxon>
        <taxon>Actinomycetes</taxon>
        <taxon>Kitasatosporales</taxon>
        <taxon>Streptomycetaceae</taxon>
        <taxon>Streptomyces</taxon>
    </lineage>
</organism>
<proteinExistence type="predicted"/>